<feature type="domain" description="EGF-like" evidence="7">
    <location>
        <begin position="157"/>
        <end position="191"/>
    </location>
</feature>
<evidence type="ECO:0000256" key="6">
    <source>
        <dbReference type="SAM" id="Phobius"/>
    </source>
</evidence>
<keyword evidence="6" id="KW-1133">Transmembrane helix</keyword>
<name>A0DG05_PARTE</name>
<evidence type="ECO:0000259" key="8">
    <source>
        <dbReference type="PROSITE" id="PS50089"/>
    </source>
</evidence>
<evidence type="ECO:0000256" key="5">
    <source>
        <dbReference type="PROSITE-ProRule" id="PRU00175"/>
    </source>
</evidence>
<evidence type="ECO:0000259" key="7">
    <source>
        <dbReference type="PROSITE" id="PS50026"/>
    </source>
</evidence>
<evidence type="ECO:0000313" key="9">
    <source>
        <dbReference type="EMBL" id="CAK81972.1"/>
    </source>
</evidence>
<dbReference type="RefSeq" id="XP_001449369.1">
    <property type="nucleotide sequence ID" value="XM_001449332.1"/>
</dbReference>
<gene>
    <name evidence="9" type="ORF">GSPATT00002100001</name>
</gene>
<keyword evidence="3" id="KW-0862">Zinc</keyword>
<evidence type="ECO:0000313" key="10">
    <source>
        <dbReference type="Proteomes" id="UP000000600"/>
    </source>
</evidence>
<dbReference type="PROSITE" id="PS01186">
    <property type="entry name" value="EGF_2"/>
    <property type="match status" value="1"/>
</dbReference>
<evidence type="ECO:0008006" key="11">
    <source>
        <dbReference type="Google" id="ProtNLM"/>
    </source>
</evidence>
<dbReference type="Pfam" id="PF13639">
    <property type="entry name" value="zf-RING_2"/>
    <property type="match status" value="1"/>
</dbReference>
<dbReference type="GO" id="GO:0061630">
    <property type="term" value="F:ubiquitin protein ligase activity"/>
    <property type="evidence" value="ECO:0000318"/>
    <property type="project" value="GO_Central"/>
</dbReference>
<evidence type="ECO:0000256" key="4">
    <source>
        <dbReference type="PROSITE-ProRule" id="PRU00076"/>
    </source>
</evidence>
<keyword evidence="4" id="KW-1015">Disulfide bond</keyword>
<feature type="domain" description="RING-type" evidence="8">
    <location>
        <begin position="407"/>
        <end position="448"/>
    </location>
</feature>
<keyword evidence="6" id="KW-0472">Membrane</keyword>
<dbReference type="InterPro" id="IPR013083">
    <property type="entry name" value="Znf_RING/FYVE/PHD"/>
</dbReference>
<keyword evidence="6" id="KW-0812">Transmembrane</keyword>
<dbReference type="Gene3D" id="2.60.120.260">
    <property type="entry name" value="Galactose-binding domain-like"/>
    <property type="match status" value="1"/>
</dbReference>
<dbReference type="OrthoDB" id="296667at2759"/>
<dbReference type="Proteomes" id="UP000000600">
    <property type="component" value="Unassembled WGS sequence"/>
</dbReference>
<dbReference type="GO" id="GO:0008270">
    <property type="term" value="F:zinc ion binding"/>
    <property type="evidence" value="ECO:0007669"/>
    <property type="project" value="UniProtKB-KW"/>
</dbReference>
<dbReference type="STRING" id="5888.A0DG05"/>
<organism evidence="9 10">
    <name type="scientific">Paramecium tetraurelia</name>
    <dbReference type="NCBI Taxonomy" id="5888"/>
    <lineage>
        <taxon>Eukaryota</taxon>
        <taxon>Sar</taxon>
        <taxon>Alveolata</taxon>
        <taxon>Ciliophora</taxon>
        <taxon>Intramacronucleata</taxon>
        <taxon>Oligohymenophorea</taxon>
        <taxon>Peniculida</taxon>
        <taxon>Parameciidae</taxon>
        <taxon>Paramecium</taxon>
    </lineage>
</organism>
<proteinExistence type="predicted"/>
<dbReference type="GO" id="GO:0006511">
    <property type="term" value="P:ubiquitin-dependent protein catabolic process"/>
    <property type="evidence" value="ECO:0000318"/>
    <property type="project" value="GO_Central"/>
</dbReference>
<dbReference type="InterPro" id="IPR001841">
    <property type="entry name" value="Znf_RING"/>
</dbReference>
<dbReference type="PROSITE" id="PS50089">
    <property type="entry name" value="ZF_RING_2"/>
    <property type="match status" value="1"/>
</dbReference>
<evidence type="ECO:0000256" key="3">
    <source>
        <dbReference type="ARBA" id="ARBA00022833"/>
    </source>
</evidence>
<dbReference type="InParanoid" id="A0DG05"/>
<evidence type="ECO:0000256" key="1">
    <source>
        <dbReference type="ARBA" id="ARBA00022723"/>
    </source>
</evidence>
<dbReference type="GeneID" id="5035154"/>
<keyword evidence="1" id="KW-0479">Metal-binding</keyword>
<comment type="caution">
    <text evidence="4">Lacks conserved residue(s) required for the propagation of feature annotation.</text>
</comment>
<feature type="transmembrane region" description="Helical" evidence="6">
    <location>
        <begin position="329"/>
        <end position="353"/>
    </location>
</feature>
<protein>
    <recommendedName>
        <fullName evidence="11">RING-type domain-containing protein</fullName>
    </recommendedName>
</protein>
<reference evidence="9 10" key="1">
    <citation type="journal article" date="2006" name="Nature">
        <title>Global trends of whole-genome duplications revealed by the ciliate Paramecium tetraurelia.</title>
        <authorList>
            <consortium name="Genoscope"/>
            <person name="Aury J.-M."/>
            <person name="Jaillon O."/>
            <person name="Duret L."/>
            <person name="Noel B."/>
            <person name="Jubin C."/>
            <person name="Porcel B.M."/>
            <person name="Segurens B."/>
            <person name="Daubin V."/>
            <person name="Anthouard V."/>
            <person name="Aiach N."/>
            <person name="Arnaiz O."/>
            <person name="Billaut A."/>
            <person name="Beisson J."/>
            <person name="Blanc I."/>
            <person name="Bouhouche K."/>
            <person name="Camara F."/>
            <person name="Duharcourt S."/>
            <person name="Guigo R."/>
            <person name="Gogendeau D."/>
            <person name="Katinka M."/>
            <person name="Keller A.-M."/>
            <person name="Kissmehl R."/>
            <person name="Klotz C."/>
            <person name="Koll F."/>
            <person name="Le Moue A."/>
            <person name="Lepere C."/>
            <person name="Malinsky S."/>
            <person name="Nowacki M."/>
            <person name="Nowak J.K."/>
            <person name="Plattner H."/>
            <person name="Poulain J."/>
            <person name="Ruiz F."/>
            <person name="Serrano V."/>
            <person name="Zagulski M."/>
            <person name="Dessen P."/>
            <person name="Betermier M."/>
            <person name="Weissenbach J."/>
            <person name="Scarpelli C."/>
            <person name="Schachter V."/>
            <person name="Sperling L."/>
            <person name="Meyer E."/>
            <person name="Cohen J."/>
            <person name="Wincker P."/>
        </authorList>
    </citation>
    <scope>NUCLEOTIDE SEQUENCE [LARGE SCALE GENOMIC DNA]</scope>
    <source>
        <strain evidence="9 10">Stock d4-2</strain>
    </source>
</reference>
<accession>A0DG05</accession>
<sequence>MIFVLLLLISQTNALYSNKPYRTRGLNVIDIDLEKYSDLNQGSTTINIILDKNQFSTGSPFLAFCYTTNLQTIKSIVSSPEAIKNQIESNKKLCIFDNNALLYQQRVQQIVLSDLVDDGNEQAYNKFSVFKLSNKQFSIYIYSSEDAQYQITIKGSQKGECYNQCNNNGLCMSNEVQFCRCNEGYSDSTCQLFSTVITPPKAAQFPLKQQPSQIILLFPLRTSFTQLSIEVNSTIAIMAYIGCQFDKNFIPFYQSNSFQQIEISTGIINFKENDIQDCQDTLKQIRQNLGVEMDNYIVLLLVNNQNKDTQVELKLYVDSSNDDDSGLEIYYILAGALGALIVALLIIICVIYFQRKARRINNGVQNSINMRSLNGIKNKSLRQDNIPVELYEQIIQEYPGLIEISECQICLVEFQKQDLVKLTFCLHLFHSTCIDEWRRRNQTCPFCRENLTKKKALQQRVEEQIYQLGVIQDDAMQIDEQKLAELQKREQRLKKIQCIHQSSIIKKHRLLILLMEYQ</sequence>
<dbReference type="AlphaFoldDB" id="A0DG05"/>
<feature type="disulfide bond" evidence="4">
    <location>
        <begin position="181"/>
        <end position="190"/>
    </location>
</feature>
<dbReference type="eggNOG" id="KOG0800">
    <property type="taxonomic scope" value="Eukaryota"/>
</dbReference>
<dbReference type="SUPFAM" id="SSF57850">
    <property type="entry name" value="RING/U-box"/>
    <property type="match status" value="1"/>
</dbReference>
<keyword evidence="10" id="KW-1185">Reference proteome</keyword>
<dbReference type="Gene3D" id="3.30.40.10">
    <property type="entry name" value="Zinc/RING finger domain, C3HC4 (zinc finger)"/>
    <property type="match status" value="1"/>
</dbReference>
<dbReference type="InterPro" id="IPR053238">
    <property type="entry name" value="RING-H2_zinc_finger"/>
</dbReference>
<dbReference type="SMART" id="SM00184">
    <property type="entry name" value="RING"/>
    <property type="match status" value="1"/>
</dbReference>
<keyword evidence="4" id="KW-0245">EGF-like domain</keyword>
<dbReference type="PANTHER" id="PTHR14155">
    <property type="entry name" value="RING FINGER DOMAIN-CONTAINING"/>
    <property type="match status" value="1"/>
</dbReference>
<feature type="disulfide bond" evidence="4">
    <location>
        <begin position="161"/>
        <end position="171"/>
    </location>
</feature>
<evidence type="ECO:0000256" key="2">
    <source>
        <dbReference type="ARBA" id="ARBA00022771"/>
    </source>
</evidence>
<dbReference type="EMBL" id="CT868429">
    <property type="protein sequence ID" value="CAK81972.1"/>
    <property type="molecule type" value="Genomic_DNA"/>
</dbReference>
<keyword evidence="2 5" id="KW-0863">Zinc-finger</keyword>
<dbReference type="PANTHER" id="PTHR14155:SF627">
    <property type="entry name" value="OS06G0192800 PROTEIN"/>
    <property type="match status" value="1"/>
</dbReference>
<dbReference type="InterPro" id="IPR000742">
    <property type="entry name" value="EGF"/>
</dbReference>
<dbReference type="KEGG" id="ptm:GSPATT00002100001"/>
<dbReference type="HOGENOM" id="CLU_511412_0_0_1"/>
<dbReference type="PROSITE" id="PS50026">
    <property type="entry name" value="EGF_3"/>
    <property type="match status" value="1"/>
</dbReference>